<dbReference type="InterPro" id="IPR051319">
    <property type="entry name" value="Oligoribo/pAp-PDE_c-di-AMP_PDE"/>
</dbReference>
<dbReference type="InterPro" id="IPR001667">
    <property type="entry name" value="DDH_dom"/>
</dbReference>
<reference evidence="4" key="1">
    <citation type="submission" date="2017-09" db="EMBL/GenBank/DDBJ databases">
        <title>Depth-based differentiation of microbial function through sediment-hosted aquifers and enrichment of novel symbionts in the deep terrestrial subsurface.</title>
        <authorList>
            <person name="Probst A.J."/>
            <person name="Ladd B."/>
            <person name="Jarett J.K."/>
            <person name="Geller-Mcgrath D.E."/>
            <person name="Sieber C.M.K."/>
            <person name="Emerson J.B."/>
            <person name="Anantharaman K."/>
            <person name="Thomas B.C."/>
            <person name="Malmstrom R."/>
            <person name="Stieglmeier M."/>
            <person name="Klingl A."/>
            <person name="Woyke T."/>
            <person name="Ryan C.M."/>
            <person name="Banfield J.F."/>
        </authorList>
    </citation>
    <scope>NUCLEOTIDE SEQUENCE [LARGE SCALE GENOMIC DNA]</scope>
</reference>
<comment type="caution">
    <text evidence="3">The sequence shown here is derived from an EMBL/GenBank/DDBJ whole genome shotgun (WGS) entry which is preliminary data.</text>
</comment>
<protein>
    <recommendedName>
        <fullName evidence="5">DDH domain-containing protein</fullName>
    </recommendedName>
</protein>
<dbReference type="PANTHER" id="PTHR47618">
    <property type="entry name" value="BIFUNCTIONAL OLIGORIBONUCLEASE AND PAP PHOSPHATASE NRNA"/>
    <property type="match status" value="1"/>
</dbReference>
<dbReference type="InterPro" id="IPR038763">
    <property type="entry name" value="DHH_sf"/>
</dbReference>
<dbReference type="Gene3D" id="3.10.310.30">
    <property type="match status" value="1"/>
</dbReference>
<evidence type="ECO:0000313" key="4">
    <source>
        <dbReference type="Proteomes" id="UP000231263"/>
    </source>
</evidence>
<feature type="domain" description="DDH" evidence="1">
    <location>
        <begin position="17"/>
        <end position="160"/>
    </location>
</feature>
<evidence type="ECO:0000259" key="1">
    <source>
        <dbReference type="Pfam" id="PF01368"/>
    </source>
</evidence>
<feature type="domain" description="DHHA1" evidence="2">
    <location>
        <begin position="241"/>
        <end position="312"/>
    </location>
</feature>
<dbReference type="Gene3D" id="3.90.1640.10">
    <property type="entry name" value="inorganic pyrophosphatase (n-terminal core)"/>
    <property type="match status" value="1"/>
</dbReference>
<proteinExistence type="predicted"/>
<dbReference type="PANTHER" id="PTHR47618:SF1">
    <property type="entry name" value="BIFUNCTIONAL OLIGORIBONUCLEASE AND PAP PHOSPHATASE NRNA"/>
    <property type="match status" value="1"/>
</dbReference>
<evidence type="ECO:0000313" key="3">
    <source>
        <dbReference type="EMBL" id="PJA47081.1"/>
    </source>
</evidence>
<dbReference type="Pfam" id="PF01368">
    <property type="entry name" value="DHH"/>
    <property type="match status" value="1"/>
</dbReference>
<dbReference type="Pfam" id="PF02272">
    <property type="entry name" value="DHHA1"/>
    <property type="match status" value="1"/>
</dbReference>
<organism evidence="3 4">
    <name type="scientific">Candidatus Uhrbacteria bacterium CG_4_9_14_3_um_filter_41_35</name>
    <dbReference type="NCBI Taxonomy" id="1975034"/>
    <lineage>
        <taxon>Bacteria</taxon>
        <taxon>Candidatus Uhriibacteriota</taxon>
    </lineage>
</organism>
<dbReference type="EMBL" id="PFWT01000002">
    <property type="protein sequence ID" value="PJA47081.1"/>
    <property type="molecule type" value="Genomic_DNA"/>
</dbReference>
<dbReference type="GO" id="GO:0003676">
    <property type="term" value="F:nucleic acid binding"/>
    <property type="evidence" value="ECO:0007669"/>
    <property type="project" value="InterPro"/>
</dbReference>
<sequence length="323" mass="35988">MNFLHKQVKDLVDGACRILLLTDERIDGDTIGSTLGMYHVLRQAGKDVRVYSPKSMVDTLQFMPGVEVIERDELVFIDGEFDLIIIFDCSDGQYFKDHLPKMNRQAPLIVFDHHHTNPRYGTVNVVEPEAASSADVTWRFVKLAGYLVNKDAAQCFLTGIITDTNIFSTSNTNEACLIAAKELVSLGAKLNYITQNTFGSRPVPTLKLWGVALERLHYNQEFDALVTMITRKDMERLGVGDEEADTKALSNMLNLLSEGQDAVMVLRESKDGGVNASLRSQNRSVARLAEKYGGGGHEKAAGFRIENARLIEKDGQWFIDKVA</sequence>
<evidence type="ECO:0000259" key="2">
    <source>
        <dbReference type="Pfam" id="PF02272"/>
    </source>
</evidence>
<accession>A0A2M7XGT6</accession>
<dbReference type="Proteomes" id="UP000231263">
    <property type="component" value="Unassembled WGS sequence"/>
</dbReference>
<gene>
    <name evidence="3" type="ORF">CO173_00250</name>
</gene>
<dbReference type="AlphaFoldDB" id="A0A2M7XGT6"/>
<dbReference type="SUPFAM" id="SSF64182">
    <property type="entry name" value="DHH phosphoesterases"/>
    <property type="match status" value="1"/>
</dbReference>
<dbReference type="InterPro" id="IPR003156">
    <property type="entry name" value="DHHA1_dom"/>
</dbReference>
<evidence type="ECO:0008006" key="5">
    <source>
        <dbReference type="Google" id="ProtNLM"/>
    </source>
</evidence>
<name>A0A2M7XGT6_9BACT</name>